<dbReference type="AlphaFoldDB" id="A0A968GE17"/>
<dbReference type="EMBL" id="JAATLK010000001">
    <property type="protein sequence ID" value="NIZ46483.1"/>
    <property type="molecule type" value="Genomic_DNA"/>
</dbReference>
<evidence type="ECO:0000313" key="1">
    <source>
        <dbReference type="EMBL" id="NIZ46483.1"/>
    </source>
</evidence>
<evidence type="ECO:0000313" key="2">
    <source>
        <dbReference type="Proteomes" id="UP000752013"/>
    </source>
</evidence>
<dbReference type="RefSeq" id="WP_167702944.1">
    <property type="nucleotide sequence ID" value="NZ_CP118168.1"/>
</dbReference>
<dbReference type="InterPro" id="IPR029044">
    <property type="entry name" value="Nucleotide-diphossugar_trans"/>
</dbReference>
<dbReference type="Pfam" id="PF02348">
    <property type="entry name" value="CTP_transf_3"/>
    <property type="match status" value="1"/>
</dbReference>
<keyword evidence="2" id="KW-1185">Reference proteome</keyword>
<keyword evidence="1" id="KW-0167">Capsid protein</keyword>
<organism evidence="1 2">
    <name type="scientific">Entomospira nematocerorum</name>
    <dbReference type="NCBI Taxonomy" id="2719987"/>
    <lineage>
        <taxon>Bacteria</taxon>
        <taxon>Pseudomonadati</taxon>
        <taxon>Spirochaetota</taxon>
        <taxon>Spirochaetia</taxon>
        <taxon>Spirochaetales</taxon>
        <taxon>Spirochaetaceae</taxon>
        <taxon>Entomospira</taxon>
    </lineage>
</organism>
<comment type="caution">
    <text evidence="1">The sequence shown here is derived from an EMBL/GenBank/DDBJ whole genome shotgun (WGS) entry which is preliminary data.</text>
</comment>
<sequence length="230" mass="26368">MRTPVSNSALVMQARLSSTRLQKKALLPLYEGVPSLLLAMEGIYGVADYHILACDLESYDVFTPIARQARFDILTGSLDDVLLRFIQVMRVIPPVKYVIRATADNTIVGRMLPQVALQRAIDSDADYFCFSQTPHGSGVEIIRYDALLEAHQKAVSSHHREHVTAYIYDNRDKFKVETPAAPNLWIGEDIRSTLDTHDDYLRLKAFWSEYYHHFDFSSIIEEYIQWARRG</sequence>
<name>A0A968GE17_9SPIO</name>
<dbReference type="Proteomes" id="UP000752013">
    <property type="component" value="Unassembled WGS sequence"/>
</dbReference>
<reference evidence="1" key="1">
    <citation type="submission" date="2020-03" db="EMBL/GenBank/DDBJ databases">
        <title>Spirochaetal bacteria isolated from arthropods constitute a novel genus Entomospira genus novum within the order Spirochaetales.</title>
        <authorList>
            <person name="Grana-Miraglia L."/>
            <person name="Sikutova S."/>
            <person name="Fingerle V."/>
            <person name="Sing A."/>
            <person name="Castillo-Ramirez S."/>
            <person name="Margos G."/>
            <person name="Rudolf I."/>
        </authorList>
    </citation>
    <scope>NUCLEOTIDE SEQUENCE</scope>
    <source>
        <strain evidence="1">BR208</strain>
    </source>
</reference>
<accession>A0A968GE17</accession>
<gene>
    <name evidence="1" type="ORF">HCT46_00875</name>
</gene>
<keyword evidence="1" id="KW-0946">Virion</keyword>
<dbReference type="SUPFAM" id="SSF53448">
    <property type="entry name" value="Nucleotide-diphospho-sugar transferases"/>
    <property type="match status" value="1"/>
</dbReference>
<dbReference type="Gene3D" id="3.90.550.10">
    <property type="entry name" value="Spore Coat Polysaccharide Biosynthesis Protein SpsA, Chain A"/>
    <property type="match status" value="1"/>
</dbReference>
<protein>
    <submittedName>
        <fullName evidence="1">Spore coat protein</fullName>
    </submittedName>
</protein>
<dbReference type="InterPro" id="IPR003329">
    <property type="entry name" value="Cytidylyl_trans"/>
</dbReference>
<proteinExistence type="predicted"/>